<reference evidence="3" key="1">
    <citation type="submission" date="2025-08" db="UniProtKB">
        <authorList>
            <consortium name="Ensembl"/>
        </authorList>
    </citation>
    <scope>IDENTIFICATION</scope>
</reference>
<keyword evidence="1" id="KW-0378">Hydrolase</keyword>
<reference evidence="3" key="2">
    <citation type="submission" date="2025-09" db="UniProtKB">
        <authorList>
            <consortium name="Ensembl"/>
        </authorList>
    </citation>
    <scope>IDENTIFICATION</scope>
</reference>
<dbReference type="GeneTree" id="ENSGT00940000164442"/>
<evidence type="ECO:0000256" key="1">
    <source>
        <dbReference type="ARBA" id="ARBA00022801"/>
    </source>
</evidence>
<protein>
    <recommendedName>
        <fullName evidence="2">Alpha/beta hydrolase fold-3 domain-containing protein</fullName>
    </recommendedName>
</protein>
<dbReference type="PANTHER" id="PTHR48081">
    <property type="entry name" value="AB HYDROLASE SUPERFAMILY PROTEIN C4A8.06C"/>
    <property type="match status" value="1"/>
</dbReference>
<dbReference type="GO" id="GO:0016787">
    <property type="term" value="F:hydrolase activity"/>
    <property type="evidence" value="ECO:0007669"/>
    <property type="project" value="UniProtKB-KW"/>
</dbReference>
<dbReference type="SUPFAM" id="SSF53474">
    <property type="entry name" value="alpha/beta-Hydrolases"/>
    <property type="match status" value="1"/>
</dbReference>
<dbReference type="InterPro" id="IPR029058">
    <property type="entry name" value="AB_hydrolase_fold"/>
</dbReference>
<feature type="domain" description="Alpha/beta hydrolase fold-3" evidence="2">
    <location>
        <begin position="69"/>
        <end position="209"/>
    </location>
</feature>
<evidence type="ECO:0000313" key="4">
    <source>
        <dbReference type="Proteomes" id="UP000694421"/>
    </source>
</evidence>
<sequence>NCTFTELCTNFPILEKFGICDQIHFIRYLTEFSPLGNDSELFVRDTEFEHVPVTIYEPKNPSPGLQRGVLYLHGGCGMFGNKSKLFRQLSCFYILFAFYYRYRLSPEHQPEIQLEDCLAVTKHLLKHAKDYGVDPNRVILCGESSGGSLVAGVCRTLVKSSHFAKPRAQMLLYPFLQLSNTSLPAHQQNRYGPILTVKRVVKLGLKFLHEDPRNYTKFEGLLNNCHVPEDMARSIKKWISADLIPEEFKIRGYEPPMPVPFSEELFIKTRISEEVLLSPILDEDHVIRQLPETYLLTCEYDILRDDGLLYKKRLEDNGVRITWTHLKDGFHGLVSFIDTGIYSIFFKPRIRNVFIMTLYLFQLPKGERCS</sequence>
<accession>A0A8D0DR90</accession>
<dbReference type="Proteomes" id="UP000694421">
    <property type="component" value="Unplaced"/>
</dbReference>
<name>A0A8D0DR90_SALMN</name>
<organism evidence="3 4">
    <name type="scientific">Salvator merianae</name>
    <name type="common">Argentine black and white tegu</name>
    <name type="synonym">Tupinambis merianae</name>
    <dbReference type="NCBI Taxonomy" id="96440"/>
    <lineage>
        <taxon>Eukaryota</taxon>
        <taxon>Metazoa</taxon>
        <taxon>Chordata</taxon>
        <taxon>Craniata</taxon>
        <taxon>Vertebrata</taxon>
        <taxon>Euteleostomi</taxon>
        <taxon>Lepidosauria</taxon>
        <taxon>Squamata</taxon>
        <taxon>Bifurcata</taxon>
        <taxon>Unidentata</taxon>
        <taxon>Episquamata</taxon>
        <taxon>Laterata</taxon>
        <taxon>Teiioidea</taxon>
        <taxon>Teiidae</taxon>
        <taxon>Salvator</taxon>
    </lineage>
</organism>
<dbReference type="OMA" id="RNGHVPE"/>
<feature type="domain" description="Alpha/beta hydrolase fold-3" evidence="2">
    <location>
        <begin position="272"/>
        <end position="333"/>
    </location>
</feature>
<evidence type="ECO:0000313" key="3">
    <source>
        <dbReference type="Ensembl" id="ENSSMRP00000018579.1"/>
    </source>
</evidence>
<evidence type="ECO:0000259" key="2">
    <source>
        <dbReference type="Pfam" id="PF07859"/>
    </source>
</evidence>
<dbReference type="Ensembl" id="ENSSMRT00000021765.1">
    <property type="protein sequence ID" value="ENSSMRP00000018579.1"/>
    <property type="gene ID" value="ENSSMRG00000014450.1"/>
</dbReference>
<keyword evidence="4" id="KW-1185">Reference proteome</keyword>
<dbReference type="Gene3D" id="3.40.50.1820">
    <property type="entry name" value="alpha/beta hydrolase"/>
    <property type="match status" value="1"/>
</dbReference>
<dbReference type="AlphaFoldDB" id="A0A8D0DR90"/>
<dbReference type="PANTHER" id="PTHR48081:SF32">
    <property type="entry name" value="ALPHA_BETA HYDROLASE FOLD-3 DOMAIN-CONTAINING PROTEIN"/>
    <property type="match status" value="1"/>
</dbReference>
<dbReference type="InterPro" id="IPR050300">
    <property type="entry name" value="GDXG_lipolytic_enzyme"/>
</dbReference>
<proteinExistence type="predicted"/>
<dbReference type="InterPro" id="IPR013094">
    <property type="entry name" value="AB_hydrolase_3"/>
</dbReference>
<dbReference type="Pfam" id="PF07859">
    <property type="entry name" value="Abhydrolase_3"/>
    <property type="match status" value="2"/>
</dbReference>